<dbReference type="EMBL" id="QVFB01000032">
    <property type="protein sequence ID" value="RGC15080.1"/>
    <property type="molecule type" value="Genomic_DNA"/>
</dbReference>
<reference evidence="1 2" key="1">
    <citation type="submission" date="2018-08" db="EMBL/GenBank/DDBJ databases">
        <title>A genome reference for cultivated species of the human gut microbiota.</title>
        <authorList>
            <person name="Zou Y."/>
            <person name="Xue W."/>
            <person name="Luo G."/>
        </authorList>
    </citation>
    <scope>NUCLEOTIDE SEQUENCE [LARGE SCALE GENOMIC DNA]</scope>
    <source>
        <strain evidence="1 2">AM37-13AC</strain>
    </source>
</reference>
<sequence length="67" mass="7035">MPAPGWRGLCNATRRFRTNGAKLEQGLGKGHGCEAMKAPVGLSSGSAVCDSRWRGFAPTSACPNKDD</sequence>
<protein>
    <submittedName>
        <fullName evidence="1">Uncharacterized protein</fullName>
    </submittedName>
</protein>
<organism evidence="1 2">
    <name type="scientific">Faecalibacterium prausnitzii</name>
    <dbReference type="NCBI Taxonomy" id="853"/>
    <lineage>
        <taxon>Bacteria</taxon>
        <taxon>Bacillati</taxon>
        <taxon>Bacillota</taxon>
        <taxon>Clostridia</taxon>
        <taxon>Eubacteriales</taxon>
        <taxon>Oscillospiraceae</taxon>
        <taxon>Faecalibacterium</taxon>
    </lineage>
</organism>
<dbReference type="Proteomes" id="UP000260733">
    <property type="component" value="Unassembled WGS sequence"/>
</dbReference>
<evidence type="ECO:0000313" key="1">
    <source>
        <dbReference type="EMBL" id="RGC15080.1"/>
    </source>
</evidence>
<gene>
    <name evidence="1" type="ORF">DW855_13670</name>
</gene>
<proteinExistence type="predicted"/>
<name>A0A3E2VV71_9FIRM</name>
<accession>A0A3E2VV71</accession>
<dbReference type="AlphaFoldDB" id="A0A3E2VV71"/>
<evidence type="ECO:0000313" key="2">
    <source>
        <dbReference type="Proteomes" id="UP000260733"/>
    </source>
</evidence>
<comment type="caution">
    <text evidence="1">The sequence shown here is derived from an EMBL/GenBank/DDBJ whole genome shotgun (WGS) entry which is preliminary data.</text>
</comment>